<keyword evidence="2" id="KW-0328">Glycosyltransferase</keyword>
<evidence type="ECO:0000313" key="3">
    <source>
        <dbReference type="EMBL" id="KAK9011545.1"/>
    </source>
</evidence>
<dbReference type="PANTHER" id="PTHR11926">
    <property type="entry name" value="GLUCOSYL/GLUCURONOSYL TRANSFERASES"/>
    <property type="match status" value="1"/>
</dbReference>
<gene>
    <name evidence="3" type="ORF">V6N11_044392</name>
</gene>
<dbReference type="EMBL" id="JBBPBN010000023">
    <property type="protein sequence ID" value="KAK9011545.1"/>
    <property type="molecule type" value="Genomic_DNA"/>
</dbReference>
<comment type="caution">
    <text evidence="3">The sequence shown here is derived from an EMBL/GenBank/DDBJ whole genome shotgun (WGS) entry which is preliminary data.</text>
</comment>
<evidence type="ECO:0008006" key="5">
    <source>
        <dbReference type="Google" id="ProtNLM"/>
    </source>
</evidence>
<comment type="similarity">
    <text evidence="1">Belongs to the UDP-glycosyltransferase family.</text>
</comment>
<keyword evidence="4" id="KW-1185">Reference proteome</keyword>
<evidence type="ECO:0000256" key="2">
    <source>
        <dbReference type="ARBA" id="ARBA00022676"/>
    </source>
</evidence>
<reference evidence="3 4" key="1">
    <citation type="journal article" date="2024" name="G3 (Bethesda)">
        <title>Genome assembly of Hibiscus sabdariffa L. provides insights into metabolisms of medicinal natural products.</title>
        <authorList>
            <person name="Kim T."/>
        </authorList>
    </citation>
    <scope>NUCLEOTIDE SEQUENCE [LARGE SCALE GENOMIC DNA]</scope>
    <source>
        <strain evidence="3">TK-2024</strain>
        <tissue evidence="3">Old leaves</tissue>
    </source>
</reference>
<evidence type="ECO:0000256" key="1">
    <source>
        <dbReference type="ARBA" id="ARBA00009995"/>
    </source>
</evidence>
<organism evidence="3 4">
    <name type="scientific">Hibiscus sabdariffa</name>
    <name type="common">roselle</name>
    <dbReference type="NCBI Taxonomy" id="183260"/>
    <lineage>
        <taxon>Eukaryota</taxon>
        <taxon>Viridiplantae</taxon>
        <taxon>Streptophyta</taxon>
        <taxon>Embryophyta</taxon>
        <taxon>Tracheophyta</taxon>
        <taxon>Spermatophyta</taxon>
        <taxon>Magnoliopsida</taxon>
        <taxon>eudicotyledons</taxon>
        <taxon>Gunneridae</taxon>
        <taxon>Pentapetalae</taxon>
        <taxon>rosids</taxon>
        <taxon>malvids</taxon>
        <taxon>Malvales</taxon>
        <taxon>Malvaceae</taxon>
        <taxon>Malvoideae</taxon>
        <taxon>Hibiscus</taxon>
    </lineage>
</organism>
<sequence>MHPKNFLWVSLGDFSTQKITFEYAKRNIKATENVEWLICNTSFDLEPGALSFVPHILPIIGPLSATNQLEPLTASFWPEDETCLKWLDQHQPGSILYVAFGSFTVFDPVQFHELALGLELSKKPFL</sequence>
<dbReference type="Gene3D" id="3.40.50.2000">
    <property type="entry name" value="Glycogen Phosphorylase B"/>
    <property type="match status" value="2"/>
</dbReference>
<proteinExistence type="inferred from homology"/>
<protein>
    <recommendedName>
        <fullName evidence="5">UDP-glycosyltransferase</fullName>
    </recommendedName>
</protein>
<dbReference type="SUPFAM" id="SSF53756">
    <property type="entry name" value="UDP-Glycosyltransferase/glycogen phosphorylase"/>
    <property type="match status" value="1"/>
</dbReference>
<name>A0ABR2RF20_9ROSI</name>
<keyword evidence="2" id="KW-0808">Transferase</keyword>
<dbReference type="PANTHER" id="PTHR11926:SF1412">
    <property type="entry name" value="UDP-GLYCOSYLTRANSFERASE 83A1-LIKE"/>
    <property type="match status" value="1"/>
</dbReference>
<evidence type="ECO:0000313" key="4">
    <source>
        <dbReference type="Proteomes" id="UP001396334"/>
    </source>
</evidence>
<accession>A0ABR2RF20</accession>
<dbReference type="Proteomes" id="UP001396334">
    <property type="component" value="Unassembled WGS sequence"/>
</dbReference>